<feature type="region of interest" description="Disordered" evidence="8">
    <location>
        <begin position="371"/>
        <end position="393"/>
    </location>
</feature>
<feature type="region of interest" description="Disordered" evidence="8">
    <location>
        <begin position="281"/>
        <end position="355"/>
    </location>
</feature>
<dbReference type="PROSITE" id="PS00108">
    <property type="entry name" value="PROTEIN_KINASE_ST"/>
    <property type="match status" value="1"/>
</dbReference>
<dbReference type="PROSITE" id="PS00107">
    <property type="entry name" value="PROTEIN_KINASE_ATP"/>
    <property type="match status" value="1"/>
</dbReference>
<dbReference type="Pfam" id="PF00069">
    <property type="entry name" value="Pkinase"/>
    <property type="match status" value="1"/>
</dbReference>
<dbReference type="GO" id="GO:0000914">
    <property type="term" value="P:phragmoplast assembly"/>
    <property type="evidence" value="ECO:0007669"/>
    <property type="project" value="InterPro"/>
</dbReference>
<feature type="compositionally biased region" description="Basic and acidic residues" evidence="8">
    <location>
        <begin position="371"/>
        <end position="380"/>
    </location>
</feature>
<dbReference type="FunFam" id="3.30.200.20:FF:000042">
    <property type="entry name" value="Aurora kinase A"/>
    <property type="match status" value="1"/>
</dbReference>
<dbReference type="InterPro" id="IPR000719">
    <property type="entry name" value="Prot_kinase_dom"/>
</dbReference>
<feature type="compositionally biased region" description="Basic and acidic residues" evidence="8">
    <location>
        <begin position="342"/>
        <end position="352"/>
    </location>
</feature>
<dbReference type="PANTHER" id="PTHR46562:SF1">
    <property type="entry name" value="SERINE_THREONINE-PROTEIN KINASE ULK4"/>
    <property type="match status" value="1"/>
</dbReference>
<dbReference type="GO" id="GO:0008017">
    <property type="term" value="F:microtubule binding"/>
    <property type="evidence" value="ECO:0007669"/>
    <property type="project" value="InterPro"/>
</dbReference>
<evidence type="ECO:0000256" key="8">
    <source>
        <dbReference type="SAM" id="MobiDB-lite"/>
    </source>
</evidence>
<feature type="compositionally biased region" description="Acidic residues" evidence="8">
    <location>
        <begin position="409"/>
        <end position="420"/>
    </location>
</feature>
<evidence type="ECO:0000313" key="10">
    <source>
        <dbReference type="Proteomes" id="UP000515151"/>
    </source>
</evidence>
<dbReference type="SUPFAM" id="SSF56112">
    <property type="entry name" value="Protein kinase-like (PK-like)"/>
    <property type="match status" value="1"/>
</dbReference>
<accession>A0A6P8DVG9</accession>
<evidence type="ECO:0000256" key="1">
    <source>
        <dbReference type="ARBA" id="ARBA00006234"/>
    </source>
</evidence>
<feature type="compositionally biased region" description="Polar residues" evidence="8">
    <location>
        <begin position="473"/>
        <end position="490"/>
    </location>
</feature>
<evidence type="ECO:0000256" key="4">
    <source>
        <dbReference type="ARBA" id="ARBA00022777"/>
    </source>
</evidence>
<dbReference type="InterPro" id="IPR011989">
    <property type="entry name" value="ARM-like"/>
</dbReference>
<feature type="compositionally biased region" description="Basic and acidic residues" evidence="8">
    <location>
        <begin position="298"/>
        <end position="313"/>
    </location>
</feature>
<dbReference type="InterPro" id="IPR016024">
    <property type="entry name" value="ARM-type_fold"/>
</dbReference>
<dbReference type="OrthoDB" id="24822at2759"/>
<dbReference type="GO" id="GO:0004672">
    <property type="term" value="F:protein kinase activity"/>
    <property type="evidence" value="ECO:0007669"/>
    <property type="project" value="InterPro"/>
</dbReference>
<gene>
    <name evidence="11" type="primary">LOC116208978</name>
</gene>
<feature type="region of interest" description="Disordered" evidence="8">
    <location>
        <begin position="449"/>
        <end position="490"/>
    </location>
</feature>
<keyword evidence="3 7" id="KW-0547">Nucleotide-binding</keyword>
<protein>
    <submittedName>
        <fullName evidence="11">Serine/threonine-protein kinase RUNKEL</fullName>
    </submittedName>
</protein>
<comment type="similarity">
    <text evidence="1">Belongs to the protein kinase superfamily. CAMK Ser/Thr protein kinase family. SNF1 subfamily.</text>
</comment>
<dbReference type="RefSeq" id="XP_031398414.1">
    <property type="nucleotide sequence ID" value="XM_031542554.1"/>
</dbReference>
<evidence type="ECO:0000256" key="7">
    <source>
        <dbReference type="PROSITE-ProRule" id="PRU10141"/>
    </source>
</evidence>
<feature type="domain" description="Protein kinase" evidence="9">
    <location>
        <begin position="4"/>
        <end position="255"/>
    </location>
</feature>
<keyword evidence="2" id="KW-0808">Transferase</keyword>
<evidence type="ECO:0000256" key="5">
    <source>
        <dbReference type="ARBA" id="ARBA00022840"/>
    </source>
</evidence>
<dbReference type="Gene3D" id="1.10.510.10">
    <property type="entry name" value="Transferase(Phosphotransferase) domain 1"/>
    <property type="match status" value="1"/>
</dbReference>
<feature type="region of interest" description="Disordered" evidence="8">
    <location>
        <begin position="409"/>
        <end position="435"/>
    </location>
</feature>
<organism evidence="10 11">
    <name type="scientific">Punica granatum</name>
    <name type="common">Pomegranate</name>
    <dbReference type="NCBI Taxonomy" id="22663"/>
    <lineage>
        <taxon>Eukaryota</taxon>
        <taxon>Viridiplantae</taxon>
        <taxon>Streptophyta</taxon>
        <taxon>Embryophyta</taxon>
        <taxon>Tracheophyta</taxon>
        <taxon>Spermatophyta</taxon>
        <taxon>Magnoliopsida</taxon>
        <taxon>eudicotyledons</taxon>
        <taxon>Gunneridae</taxon>
        <taxon>Pentapetalae</taxon>
        <taxon>rosids</taxon>
        <taxon>malvids</taxon>
        <taxon>Myrtales</taxon>
        <taxon>Lythraceae</taxon>
        <taxon>Punica</taxon>
    </lineage>
</organism>
<dbReference type="SMART" id="SM00220">
    <property type="entry name" value="S_TKc"/>
    <property type="match status" value="1"/>
</dbReference>
<dbReference type="SUPFAM" id="SSF48371">
    <property type="entry name" value="ARM repeat"/>
    <property type="match status" value="1"/>
</dbReference>
<dbReference type="GeneID" id="116208978"/>
<evidence type="ECO:0000256" key="3">
    <source>
        <dbReference type="ARBA" id="ARBA00022741"/>
    </source>
</evidence>
<keyword evidence="4 11" id="KW-0418">Kinase</keyword>
<dbReference type="AlphaFoldDB" id="A0A6P8DVG9"/>
<name>A0A6P8DVG9_PUNGR</name>
<evidence type="ECO:0000256" key="6">
    <source>
        <dbReference type="ARBA" id="ARBA00058225"/>
    </source>
</evidence>
<comment type="function">
    <text evidence="6">CIPK serine-threonine protein kinases interact with CBL proteins. Binding of a CBL protein to the regulatory NAF domain of CIPK protein lead to the activation of the kinase in a calcium-dependent manner.</text>
</comment>
<reference evidence="11" key="2">
    <citation type="submission" date="2025-08" db="UniProtKB">
        <authorList>
            <consortium name="RefSeq"/>
        </authorList>
    </citation>
    <scope>IDENTIFICATION</scope>
    <source>
        <tissue evidence="11">Leaf</tissue>
    </source>
</reference>
<dbReference type="FunFam" id="1.10.510.10:FF:000571">
    <property type="entry name" value="Maternal embryonic leucine zipper kinase"/>
    <property type="match status" value="1"/>
</dbReference>
<dbReference type="Proteomes" id="UP000515151">
    <property type="component" value="Chromosome 5"/>
</dbReference>
<dbReference type="CDD" id="cd14010">
    <property type="entry name" value="STKc_ULK4"/>
    <property type="match status" value="1"/>
</dbReference>
<feature type="compositionally biased region" description="Polar residues" evidence="8">
    <location>
        <begin position="449"/>
        <end position="460"/>
    </location>
</feature>
<proteinExistence type="inferred from homology"/>
<dbReference type="GO" id="GO:0005524">
    <property type="term" value="F:ATP binding"/>
    <property type="evidence" value="ECO:0007669"/>
    <property type="project" value="UniProtKB-UniRule"/>
</dbReference>
<dbReference type="Gene3D" id="1.25.10.10">
    <property type="entry name" value="Leucine-rich Repeat Variant"/>
    <property type="match status" value="1"/>
</dbReference>
<keyword evidence="5 7" id="KW-0067">ATP-binding</keyword>
<sequence>MNKFHVYQAIGHGKHSTVYKGRKKKTIEYFAIKSVDKSQKSKILQEVKILHSLDHPNVLKFYSWCESSAHLWLVLEYCVGGDLISLLRQDGQLPEESVYELAYDIVKALQYIHSQGIIYCDLKPSNILLDENGRSKLCDFGLARKSADVSRTPSLLPQAKRGTPSYMAPELFEDGVHSYASDFWALGCVLYECYTGKPPFVGKEFTQLVNSILSDPTPPLPGTPSRTFVNLISSLLIKDPAERIKWPELCGHAFWRTKFTAVPLPPEPAFDSMVALRAKPCLSEHNGDRSTKNKTPPKPREKDARGRSKHDENSVVGARGYETPTKAALSARKMQAKTVGRGVEEKHKDSSKATRAVNLLRLSRIAKLNLQKENDKENYRRPLPGGPENDSEVKIENTDMELNFNENAEDEAHEEQDGSEIPDSSPADNPVSENQNQIQEEDMEVDMQIDTSPAPNVPSSDDQRVLEQESPLDHTSVSTNTPGSSPQLKIQRTKEISAPAHEYDSSKSPSNLSEMLWHPSDLSVRPVMPSRKADRAAETFPSLPFEALPASEFVKMSKGQQDALSNKIVTIFTGNTSSGEKQNVVRYLEMLTSNPDAANILTNGPIMLVLVKLLRVSKAYALRVQFASLIGLLIRHSTFIEDDLSHSGIISSLTEALRDGQEKVRRFSMAALGELLFYISTQNEQNKDNTTESPMKDGRSASTWQYKGFSSIAGPKFIDFSGIIRSTKRRG</sequence>
<dbReference type="PROSITE" id="PS50011">
    <property type="entry name" value="PROTEIN_KINASE_DOM"/>
    <property type="match status" value="1"/>
</dbReference>
<evidence type="ECO:0000313" key="11">
    <source>
        <dbReference type="RefSeq" id="XP_031398414.1"/>
    </source>
</evidence>
<evidence type="ECO:0000256" key="2">
    <source>
        <dbReference type="ARBA" id="ARBA00022679"/>
    </source>
</evidence>
<dbReference type="InterPro" id="IPR008271">
    <property type="entry name" value="Ser/Thr_kinase_AS"/>
</dbReference>
<dbReference type="InterPro" id="IPR017441">
    <property type="entry name" value="Protein_kinase_ATP_BS"/>
</dbReference>
<feature type="binding site" evidence="7">
    <location>
        <position position="33"/>
    </location>
    <ligand>
        <name>ATP</name>
        <dbReference type="ChEBI" id="CHEBI:30616"/>
    </ligand>
</feature>
<evidence type="ECO:0000259" key="9">
    <source>
        <dbReference type="PROSITE" id="PS50011"/>
    </source>
</evidence>
<dbReference type="PANTHER" id="PTHR46562">
    <property type="entry name" value="SERINE/THREONINE-KINASE ULK4-LIKE PROTEIN-RELATED"/>
    <property type="match status" value="1"/>
</dbReference>
<reference evidence="10" key="1">
    <citation type="journal article" date="2020" name="Plant Biotechnol. J.">
        <title>The pomegranate (Punica granatum L.) draft genome dissects genetic divergence between soft- and hard-seeded cultivars.</title>
        <authorList>
            <person name="Luo X."/>
            <person name="Li H."/>
            <person name="Wu Z."/>
            <person name="Yao W."/>
            <person name="Zhao P."/>
            <person name="Cao D."/>
            <person name="Yu H."/>
            <person name="Li K."/>
            <person name="Poudel K."/>
            <person name="Zhao D."/>
            <person name="Zhang F."/>
            <person name="Xia X."/>
            <person name="Chen L."/>
            <person name="Wang Q."/>
            <person name="Jing D."/>
            <person name="Cao S."/>
        </authorList>
    </citation>
    <scope>NUCLEOTIDE SEQUENCE [LARGE SCALE GENOMIC DNA]</scope>
    <source>
        <strain evidence="10">cv. Tunisia</strain>
    </source>
</reference>
<keyword evidence="10" id="KW-1185">Reference proteome</keyword>
<dbReference type="InterPro" id="IPR011009">
    <property type="entry name" value="Kinase-like_dom_sf"/>
</dbReference>
<dbReference type="InterPro" id="IPR044591">
    <property type="entry name" value="RUK"/>
</dbReference>